<dbReference type="Gene3D" id="1.10.10.60">
    <property type="entry name" value="Homeodomain-like"/>
    <property type="match status" value="1"/>
</dbReference>
<accession>A0ABS3V281</accession>
<dbReference type="SUPFAM" id="SSF48498">
    <property type="entry name" value="Tetracyclin repressor-like, C-terminal domain"/>
    <property type="match status" value="1"/>
</dbReference>
<keyword evidence="3" id="KW-0804">Transcription</keyword>
<feature type="DNA-binding region" description="H-T-H motif" evidence="4">
    <location>
        <begin position="28"/>
        <end position="47"/>
    </location>
</feature>
<dbReference type="InterPro" id="IPR001647">
    <property type="entry name" value="HTH_TetR"/>
</dbReference>
<proteinExistence type="predicted"/>
<dbReference type="RefSeq" id="WP_208565394.1">
    <property type="nucleotide sequence ID" value="NZ_JAGFWR010000001.1"/>
</dbReference>
<keyword evidence="7" id="KW-1185">Reference proteome</keyword>
<comment type="caution">
    <text evidence="6">The sequence shown here is derived from an EMBL/GenBank/DDBJ whole genome shotgun (WGS) entry which is preliminary data.</text>
</comment>
<evidence type="ECO:0000259" key="5">
    <source>
        <dbReference type="PROSITE" id="PS50977"/>
    </source>
</evidence>
<organism evidence="6 7">
    <name type="scientific">Micromonospora antibiotica</name>
    <dbReference type="NCBI Taxonomy" id="2807623"/>
    <lineage>
        <taxon>Bacteria</taxon>
        <taxon>Bacillati</taxon>
        <taxon>Actinomycetota</taxon>
        <taxon>Actinomycetes</taxon>
        <taxon>Micromonosporales</taxon>
        <taxon>Micromonosporaceae</taxon>
        <taxon>Micromonospora</taxon>
    </lineage>
</organism>
<dbReference type="PROSITE" id="PS50977">
    <property type="entry name" value="HTH_TETR_2"/>
    <property type="match status" value="1"/>
</dbReference>
<evidence type="ECO:0000256" key="4">
    <source>
        <dbReference type="PROSITE-ProRule" id="PRU00335"/>
    </source>
</evidence>
<sequence>MARVGLVASRVTTAAADLADKVGFDKVTLSAVARILGIAEPSMYSHVRSVAELRKGVAVLAATELADCIGEALAGRAGKDALVAFSNAYREFARTCPGRYTATHIQLTEEELSRSTGHQRIFAMTMAMFRAYDLSEGELTDAVRLVRSSLHGFVSLESIGGFGHPRDVQKSWENGIEAIHVMLTEWPSSGAAR</sequence>
<keyword evidence="1" id="KW-0805">Transcription regulation</keyword>
<evidence type="ECO:0000256" key="1">
    <source>
        <dbReference type="ARBA" id="ARBA00023015"/>
    </source>
</evidence>
<evidence type="ECO:0000256" key="3">
    <source>
        <dbReference type="ARBA" id="ARBA00023163"/>
    </source>
</evidence>
<reference evidence="6 7" key="1">
    <citation type="submission" date="2021-03" db="EMBL/GenBank/DDBJ databases">
        <authorList>
            <person name="Lee D.-H."/>
        </authorList>
    </citation>
    <scope>NUCLEOTIDE SEQUENCE [LARGE SCALE GENOMIC DNA]</scope>
    <source>
        <strain evidence="6 7">MMS20-R2-23</strain>
    </source>
</reference>
<name>A0ABS3V281_9ACTN</name>
<evidence type="ECO:0000313" key="7">
    <source>
        <dbReference type="Proteomes" id="UP000671399"/>
    </source>
</evidence>
<dbReference type="Gene3D" id="1.10.357.10">
    <property type="entry name" value="Tetracycline Repressor, domain 2"/>
    <property type="match status" value="1"/>
</dbReference>
<dbReference type="Pfam" id="PF13305">
    <property type="entry name" value="TetR_C_33"/>
    <property type="match status" value="1"/>
</dbReference>
<dbReference type="SUPFAM" id="SSF46689">
    <property type="entry name" value="Homeodomain-like"/>
    <property type="match status" value="1"/>
</dbReference>
<dbReference type="InterPro" id="IPR025996">
    <property type="entry name" value="MT1864/Rv1816-like_C"/>
</dbReference>
<protein>
    <submittedName>
        <fullName evidence="6">WHG domain-containing protein</fullName>
    </submittedName>
</protein>
<dbReference type="InterPro" id="IPR009057">
    <property type="entry name" value="Homeodomain-like_sf"/>
</dbReference>
<dbReference type="InterPro" id="IPR036271">
    <property type="entry name" value="Tet_transcr_reg_TetR-rel_C_sf"/>
</dbReference>
<keyword evidence="2 4" id="KW-0238">DNA-binding</keyword>
<dbReference type="EMBL" id="JAGFWR010000001">
    <property type="protein sequence ID" value="MBO4159721.1"/>
    <property type="molecule type" value="Genomic_DNA"/>
</dbReference>
<dbReference type="Proteomes" id="UP000671399">
    <property type="component" value="Unassembled WGS sequence"/>
</dbReference>
<evidence type="ECO:0000256" key="2">
    <source>
        <dbReference type="ARBA" id="ARBA00023125"/>
    </source>
</evidence>
<feature type="domain" description="HTH tetR-type" evidence="5">
    <location>
        <begin position="5"/>
        <end position="65"/>
    </location>
</feature>
<gene>
    <name evidence="6" type="ORF">JQN83_02715</name>
</gene>
<evidence type="ECO:0000313" key="6">
    <source>
        <dbReference type="EMBL" id="MBO4159721.1"/>
    </source>
</evidence>